<evidence type="ECO:0000256" key="1">
    <source>
        <dbReference type="SAM" id="MobiDB-lite"/>
    </source>
</evidence>
<feature type="compositionally biased region" description="Basic and acidic residues" evidence="1">
    <location>
        <begin position="54"/>
        <end position="68"/>
    </location>
</feature>
<gene>
    <name evidence="2" type="ORF">H8704_10475</name>
</gene>
<dbReference type="EMBL" id="JACRSX010000015">
    <property type="protein sequence ID" value="MBC8563045.1"/>
    <property type="molecule type" value="Genomic_DNA"/>
</dbReference>
<reference evidence="2 3" key="1">
    <citation type="submission" date="2020-08" db="EMBL/GenBank/DDBJ databases">
        <title>Genome public.</title>
        <authorList>
            <person name="Liu C."/>
            <person name="Sun Q."/>
        </authorList>
    </citation>
    <scope>NUCLEOTIDE SEQUENCE [LARGE SCALE GENOMIC DNA]</scope>
    <source>
        <strain evidence="2 3">NSJ-37</strain>
    </source>
</reference>
<feature type="region of interest" description="Disordered" evidence="1">
    <location>
        <begin position="1"/>
        <end position="104"/>
    </location>
</feature>
<proteinExistence type="predicted"/>
<name>A0ABR7N3V9_9FIRM</name>
<accession>A0ABR7N3V9</accession>
<comment type="caution">
    <text evidence="2">The sequence shown here is derived from an EMBL/GenBank/DDBJ whole genome shotgun (WGS) entry which is preliminary data.</text>
</comment>
<evidence type="ECO:0000313" key="2">
    <source>
        <dbReference type="EMBL" id="MBC8563045.1"/>
    </source>
</evidence>
<evidence type="ECO:0000313" key="3">
    <source>
        <dbReference type="Proteomes" id="UP000606193"/>
    </source>
</evidence>
<feature type="compositionally biased region" description="Basic and acidic residues" evidence="1">
    <location>
        <begin position="80"/>
        <end position="94"/>
    </location>
</feature>
<dbReference type="Proteomes" id="UP000606193">
    <property type="component" value="Unassembled WGS sequence"/>
</dbReference>
<protein>
    <submittedName>
        <fullName evidence="2">Uncharacterized protein</fullName>
    </submittedName>
</protein>
<sequence length="104" mass="11990">MSLSIDYITMPPKSQEVSQIQHGDQVRYEHSQQEVASQVQQQVHQNSHQTIRRAKAENKDYLNEEEKRRGKKGSGGKGRNHSEKHQQETEKDPRAGGSFFDMKV</sequence>
<keyword evidence="3" id="KW-1185">Reference proteome</keyword>
<feature type="compositionally biased region" description="Low complexity" evidence="1">
    <location>
        <begin position="33"/>
        <end position="49"/>
    </location>
</feature>
<organism evidence="2 3">
    <name type="scientific">Jutongia huaianensis</name>
    <dbReference type="NCBI Taxonomy" id="2763668"/>
    <lineage>
        <taxon>Bacteria</taxon>
        <taxon>Bacillati</taxon>
        <taxon>Bacillota</taxon>
        <taxon>Clostridia</taxon>
        <taxon>Lachnospirales</taxon>
        <taxon>Lachnospiraceae</taxon>
        <taxon>Jutongia</taxon>
    </lineage>
</organism>
<dbReference type="RefSeq" id="WP_022463860.1">
    <property type="nucleotide sequence ID" value="NZ_JACRSX010000015.1"/>
</dbReference>